<dbReference type="InterPro" id="IPR050536">
    <property type="entry name" value="DtxR_MntR_Metal-Reg"/>
</dbReference>
<gene>
    <name evidence="6" type="ORF">KL86CLO1_10833</name>
</gene>
<dbReference type="SUPFAM" id="SSF46785">
    <property type="entry name" value="Winged helix' DNA-binding domain"/>
    <property type="match status" value="1"/>
</dbReference>
<dbReference type="Gene3D" id="1.10.10.10">
    <property type="entry name" value="Winged helix-like DNA-binding domain superfamily/Winged helix DNA-binding domain"/>
    <property type="match status" value="1"/>
</dbReference>
<dbReference type="GO" id="GO:0003700">
    <property type="term" value="F:DNA-binding transcription factor activity"/>
    <property type="evidence" value="ECO:0007669"/>
    <property type="project" value="InterPro"/>
</dbReference>
<dbReference type="InterPro" id="IPR001367">
    <property type="entry name" value="Fe_dep_repressor"/>
</dbReference>
<dbReference type="Pfam" id="PF02742">
    <property type="entry name" value="Fe_dep_repr_C"/>
    <property type="match status" value="1"/>
</dbReference>
<evidence type="ECO:0000259" key="5">
    <source>
        <dbReference type="PROSITE" id="PS50944"/>
    </source>
</evidence>
<name>A0A212JBP2_9FIRM</name>
<dbReference type="GO" id="GO:0003677">
    <property type="term" value="F:DNA binding"/>
    <property type="evidence" value="ECO:0007669"/>
    <property type="project" value="UniProtKB-KW"/>
</dbReference>
<evidence type="ECO:0000313" key="6">
    <source>
        <dbReference type="EMBL" id="SBV96851.1"/>
    </source>
</evidence>
<sequence>MKMQESGEDYLESILILKESHGTVRSIDVARHMNFSKPSVSRAMGLLRENGYITMEKDGLIDLTSSGLEVARRIYERHQLLTTWLISLGVPPAAAAEDACRIEHDVSDETFQKMKSHILNEI</sequence>
<evidence type="ECO:0000256" key="1">
    <source>
        <dbReference type="ARBA" id="ARBA00007871"/>
    </source>
</evidence>
<evidence type="ECO:0000256" key="2">
    <source>
        <dbReference type="ARBA" id="ARBA00023015"/>
    </source>
</evidence>
<dbReference type="SUPFAM" id="SSF47979">
    <property type="entry name" value="Iron-dependent repressor protein, dimerization domain"/>
    <property type="match status" value="1"/>
</dbReference>
<dbReference type="GO" id="GO:0046983">
    <property type="term" value="F:protein dimerization activity"/>
    <property type="evidence" value="ECO:0007669"/>
    <property type="project" value="InterPro"/>
</dbReference>
<dbReference type="PANTHER" id="PTHR33238">
    <property type="entry name" value="IRON (METAL) DEPENDENT REPRESSOR, DTXR FAMILY"/>
    <property type="match status" value="1"/>
</dbReference>
<dbReference type="InterPro" id="IPR036421">
    <property type="entry name" value="Fe_dep_repressor_sf"/>
</dbReference>
<feature type="domain" description="HTH dtxR-type" evidence="5">
    <location>
        <begin position="3"/>
        <end position="64"/>
    </location>
</feature>
<organism evidence="6">
    <name type="scientific">uncultured Eubacteriales bacterium</name>
    <dbReference type="NCBI Taxonomy" id="172733"/>
    <lineage>
        <taxon>Bacteria</taxon>
        <taxon>Bacillati</taxon>
        <taxon>Bacillota</taxon>
        <taxon>Clostridia</taxon>
        <taxon>Eubacteriales</taxon>
        <taxon>environmental samples</taxon>
    </lineage>
</organism>
<reference evidence="6" key="1">
    <citation type="submission" date="2016-04" db="EMBL/GenBank/DDBJ databases">
        <authorList>
            <person name="Evans L.H."/>
            <person name="Alamgir A."/>
            <person name="Owens N."/>
            <person name="Weber N.D."/>
            <person name="Virtaneva K."/>
            <person name="Barbian K."/>
            <person name="Babar A."/>
            <person name="Rosenke K."/>
        </authorList>
    </citation>
    <scope>NUCLEOTIDE SEQUENCE</scope>
    <source>
        <strain evidence="6">86</strain>
    </source>
</reference>
<dbReference type="AlphaFoldDB" id="A0A212JBP2"/>
<dbReference type="EMBL" id="FLUN01000001">
    <property type="protein sequence ID" value="SBV96851.1"/>
    <property type="molecule type" value="Genomic_DNA"/>
</dbReference>
<accession>A0A212JBP2</accession>
<dbReference type="Pfam" id="PF01325">
    <property type="entry name" value="Fe_dep_repress"/>
    <property type="match status" value="1"/>
</dbReference>
<dbReference type="Gene3D" id="1.10.60.10">
    <property type="entry name" value="Iron dependent repressor, metal binding and dimerisation domain"/>
    <property type="match status" value="1"/>
</dbReference>
<dbReference type="GO" id="GO:0046914">
    <property type="term" value="F:transition metal ion binding"/>
    <property type="evidence" value="ECO:0007669"/>
    <property type="project" value="InterPro"/>
</dbReference>
<keyword evidence="2" id="KW-0805">Transcription regulation</keyword>
<dbReference type="InterPro" id="IPR022689">
    <property type="entry name" value="Iron_dep_repressor"/>
</dbReference>
<dbReference type="InterPro" id="IPR036388">
    <property type="entry name" value="WH-like_DNA-bd_sf"/>
</dbReference>
<dbReference type="SMART" id="SM00529">
    <property type="entry name" value="HTH_DTXR"/>
    <property type="match status" value="1"/>
</dbReference>
<dbReference type="InterPro" id="IPR036390">
    <property type="entry name" value="WH_DNA-bd_sf"/>
</dbReference>
<keyword evidence="4" id="KW-0804">Transcription</keyword>
<dbReference type="PROSITE" id="PS50944">
    <property type="entry name" value="HTH_DTXR"/>
    <property type="match status" value="1"/>
</dbReference>
<evidence type="ECO:0000256" key="3">
    <source>
        <dbReference type="ARBA" id="ARBA00023125"/>
    </source>
</evidence>
<protein>
    <submittedName>
        <fullName evidence="6">Iron dependent repressor DNA binding domain protein</fullName>
    </submittedName>
</protein>
<comment type="similarity">
    <text evidence="1">Belongs to the DtxR/MntR family.</text>
</comment>
<proteinExistence type="inferred from homology"/>
<dbReference type="InterPro" id="IPR022687">
    <property type="entry name" value="HTH_DTXR"/>
</dbReference>
<dbReference type="PANTHER" id="PTHR33238:SF7">
    <property type="entry name" value="IRON-DEPENDENT TRANSCRIPTIONAL REGULATOR"/>
    <property type="match status" value="1"/>
</dbReference>
<evidence type="ECO:0000256" key="4">
    <source>
        <dbReference type="ARBA" id="ARBA00023163"/>
    </source>
</evidence>
<keyword evidence="3" id="KW-0238">DNA-binding</keyword>